<organism evidence="1">
    <name type="scientific">viral metagenome</name>
    <dbReference type="NCBI Taxonomy" id="1070528"/>
    <lineage>
        <taxon>unclassified sequences</taxon>
        <taxon>metagenomes</taxon>
        <taxon>organismal metagenomes</taxon>
    </lineage>
</organism>
<sequence>MTKQIFKSDVPNHILFDFLDKFCLKTDKYYLIDMNAYRKMLFYSYYEQLCEQLKNYYHLSKQFYLERKMNYNSFTTILRQLCKHNNIMFTSQIKYNESKYNIDYLIYFQ</sequence>
<proteinExistence type="predicted"/>
<protein>
    <submittedName>
        <fullName evidence="1">Uncharacterized protein</fullName>
    </submittedName>
</protein>
<evidence type="ECO:0000313" key="1">
    <source>
        <dbReference type="EMBL" id="QHS87897.1"/>
    </source>
</evidence>
<accession>A0A6C0B6Q5</accession>
<reference evidence="1" key="1">
    <citation type="journal article" date="2020" name="Nature">
        <title>Giant virus diversity and host interactions through global metagenomics.</title>
        <authorList>
            <person name="Schulz F."/>
            <person name="Roux S."/>
            <person name="Paez-Espino D."/>
            <person name="Jungbluth S."/>
            <person name="Walsh D.A."/>
            <person name="Denef V.J."/>
            <person name="McMahon K.D."/>
            <person name="Konstantinidis K.T."/>
            <person name="Eloe-Fadrosh E.A."/>
            <person name="Kyrpides N.C."/>
            <person name="Woyke T."/>
        </authorList>
    </citation>
    <scope>NUCLEOTIDE SEQUENCE</scope>
    <source>
        <strain evidence="1">GVMAG-M-3300010158-13</strain>
    </source>
</reference>
<dbReference type="AlphaFoldDB" id="A0A6C0B6Q5"/>
<dbReference type="EMBL" id="MN739089">
    <property type="protein sequence ID" value="QHS87897.1"/>
    <property type="molecule type" value="Genomic_DNA"/>
</dbReference>
<name>A0A6C0B6Q5_9ZZZZ</name>